<organism evidence="1 2">
    <name type="scientific">Dendrobium catenatum</name>
    <dbReference type="NCBI Taxonomy" id="906689"/>
    <lineage>
        <taxon>Eukaryota</taxon>
        <taxon>Viridiplantae</taxon>
        <taxon>Streptophyta</taxon>
        <taxon>Embryophyta</taxon>
        <taxon>Tracheophyta</taxon>
        <taxon>Spermatophyta</taxon>
        <taxon>Magnoliopsida</taxon>
        <taxon>Liliopsida</taxon>
        <taxon>Asparagales</taxon>
        <taxon>Orchidaceae</taxon>
        <taxon>Epidendroideae</taxon>
        <taxon>Malaxideae</taxon>
        <taxon>Dendrobiinae</taxon>
        <taxon>Dendrobium</taxon>
    </lineage>
</organism>
<reference evidence="1 2" key="1">
    <citation type="journal article" date="2016" name="Sci. Rep.">
        <title>The Dendrobium catenatum Lindl. genome sequence provides insights into polysaccharide synthase, floral development and adaptive evolution.</title>
        <authorList>
            <person name="Zhang G.Q."/>
            <person name="Xu Q."/>
            <person name="Bian C."/>
            <person name="Tsai W.C."/>
            <person name="Yeh C.M."/>
            <person name="Liu K.W."/>
            <person name="Yoshida K."/>
            <person name="Zhang L.S."/>
            <person name="Chang S.B."/>
            <person name="Chen F."/>
            <person name="Shi Y."/>
            <person name="Su Y.Y."/>
            <person name="Zhang Y.Q."/>
            <person name="Chen L.J."/>
            <person name="Yin Y."/>
            <person name="Lin M."/>
            <person name="Huang H."/>
            <person name="Deng H."/>
            <person name="Wang Z.W."/>
            <person name="Zhu S.L."/>
            <person name="Zhao X."/>
            <person name="Deng C."/>
            <person name="Niu S.C."/>
            <person name="Huang J."/>
            <person name="Wang M."/>
            <person name="Liu G.H."/>
            <person name="Yang H.J."/>
            <person name="Xiao X.J."/>
            <person name="Hsiao Y.Y."/>
            <person name="Wu W.L."/>
            <person name="Chen Y.Y."/>
            <person name="Mitsuda N."/>
            <person name="Ohme-Takagi M."/>
            <person name="Luo Y.B."/>
            <person name="Van de Peer Y."/>
            <person name="Liu Z.J."/>
        </authorList>
    </citation>
    <scope>NUCLEOTIDE SEQUENCE [LARGE SCALE GENOMIC DNA]</scope>
    <source>
        <tissue evidence="1">The whole plant</tissue>
    </source>
</reference>
<dbReference type="Proteomes" id="UP000233837">
    <property type="component" value="Unassembled WGS sequence"/>
</dbReference>
<dbReference type="EMBL" id="KZ501874">
    <property type="protein sequence ID" value="PKU87498.1"/>
    <property type="molecule type" value="Genomic_DNA"/>
</dbReference>
<reference evidence="1 2" key="2">
    <citation type="journal article" date="2017" name="Nature">
        <title>The Apostasia genome and the evolution of orchids.</title>
        <authorList>
            <person name="Zhang G.Q."/>
            <person name="Liu K.W."/>
            <person name="Li Z."/>
            <person name="Lohaus R."/>
            <person name="Hsiao Y.Y."/>
            <person name="Niu S.C."/>
            <person name="Wang J.Y."/>
            <person name="Lin Y.C."/>
            <person name="Xu Q."/>
            <person name="Chen L.J."/>
            <person name="Yoshida K."/>
            <person name="Fujiwara S."/>
            <person name="Wang Z.W."/>
            <person name="Zhang Y.Q."/>
            <person name="Mitsuda N."/>
            <person name="Wang M."/>
            <person name="Liu G.H."/>
            <person name="Pecoraro L."/>
            <person name="Huang H.X."/>
            <person name="Xiao X.J."/>
            <person name="Lin M."/>
            <person name="Wu X.Y."/>
            <person name="Wu W.L."/>
            <person name="Chen Y.Y."/>
            <person name="Chang S.B."/>
            <person name="Sakamoto S."/>
            <person name="Ohme-Takagi M."/>
            <person name="Yagi M."/>
            <person name="Zeng S.J."/>
            <person name="Shen C.Y."/>
            <person name="Yeh C.M."/>
            <person name="Luo Y.B."/>
            <person name="Tsai W.C."/>
            <person name="Van de Peer Y."/>
            <person name="Liu Z.J."/>
        </authorList>
    </citation>
    <scope>NUCLEOTIDE SEQUENCE [LARGE SCALE GENOMIC DNA]</scope>
    <source>
        <tissue evidence="1">The whole plant</tissue>
    </source>
</reference>
<gene>
    <name evidence="1" type="ORF">MA16_Dca016684</name>
</gene>
<proteinExistence type="predicted"/>
<keyword evidence="2" id="KW-1185">Reference proteome</keyword>
<sequence length="65" mass="7421">MMKSVSREMLGGDVRNLIFCRDWKNLNSSGVDMIPNEMVIDFDMLCASVKYWIISKCNSRGTITV</sequence>
<evidence type="ECO:0000313" key="2">
    <source>
        <dbReference type="Proteomes" id="UP000233837"/>
    </source>
</evidence>
<name>A0A2I0XHW2_9ASPA</name>
<protein>
    <submittedName>
        <fullName evidence="1">Uncharacterized protein</fullName>
    </submittedName>
</protein>
<dbReference type="AlphaFoldDB" id="A0A2I0XHW2"/>
<accession>A0A2I0XHW2</accession>
<evidence type="ECO:0000313" key="1">
    <source>
        <dbReference type="EMBL" id="PKU87498.1"/>
    </source>
</evidence>